<organism evidence="2 3">
    <name type="scientific">Decorospora gaudefroyi</name>
    <dbReference type="NCBI Taxonomy" id="184978"/>
    <lineage>
        <taxon>Eukaryota</taxon>
        <taxon>Fungi</taxon>
        <taxon>Dikarya</taxon>
        <taxon>Ascomycota</taxon>
        <taxon>Pezizomycotina</taxon>
        <taxon>Dothideomycetes</taxon>
        <taxon>Pleosporomycetidae</taxon>
        <taxon>Pleosporales</taxon>
        <taxon>Pleosporineae</taxon>
        <taxon>Pleosporaceae</taxon>
        <taxon>Decorospora</taxon>
    </lineage>
</organism>
<name>A0A6A5K789_9PLEO</name>
<sequence length="349" mass="39799">MVASEESSQTDGDATPWTGGALRGTAGDALLRAALLGDSEEDELETDADTVSLLSTEDSNEEQWSDDPAPHAGRELRNKKIHPEETLAPHDIDPTLIIATFKYQLPDGSGWYIQQDTIPEQRPSSDEDKFQLSDRIFLPDLDEAKVPRKYKTKRSNDEPKWINTGAYSWERTSGDNHEVWDATFVFRRFNARTHKYEHCYFAEKKMENIDPNNKAWVYAYNKWLDQINRRSNAEYQQKKSREHWTATEISAMYDGLNAYIRTNGIDAFHRMSNADLQTIVDGINTAGNKNRGLDALRGQINSAHERKNASIAYLRENGPALASYIEEGGEVSQEERFPEYAIPLEEYPE</sequence>
<accession>A0A6A5K789</accession>
<protein>
    <submittedName>
        <fullName evidence="2">Uncharacterized protein</fullName>
    </submittedName>
</protein>
<feature type="compositionally biased region" description="Polar residues" evidence="1">
    <location>
        <begin position="1"/>
        <end position="12"/>
    </location>
</feature>
<keyword evidence="3" id="KW-1185">Reference proteome</keyword>
<evidence type="ECO:0000313" key="2">
    <source>
        <dbReference type="EMBL" id="KAF1831936.1"/>
    </source>
</evidence>
<dbReference type="AlphaFoldDB" id="A0A6A5K789"/>
<gene>
    <name evidence="2" type="ORF">BDW02DRAFT_504134</name>
</gene>
<evidence type="ECO:0000256" key="1">
    <source>
        <dbReference type="SAM" id="MobiDB-lite"/>
    </source>
</evidence>
<dbReference type="EMBL" id="ML975350">
    <property type="protein sequence ID" value="KAF1831936.1"/>
    <property type="molecule type" value="Genomic_DNA"/>
</dbReference>
<evidence type="ECO:0000313" key="3">
    <source>
        <dbReference type="Proteomes" id="UP000800040"/>
    </source>
</evidence>
<proteinExistence type="predicted"/>
<feature type="region of interest" description="Disordered" evidence="1">
    <location>
        <begin position="36"/>
        <end position="74"/>
    </location>
</feature>
<feature type="compositionally biased region" description="Acidic residues" evidence="1">
    <location>
        <begin position="38"/>
        <end position="48"/>
    </location>
</feature>
<dbReference type="OrthoDB" id="3799489at2759"/>
<dbReference type="Proteomes" id="UP000800040">
    <property type="component" value="Unassembled WGS sequence"/>
</dbReference>
<reference evidence="2" key="1">
    <citation type="submission" date="2020-01" db="EMBL/GenBank/DDBJ databases">
        <authorList>
            <consortium name="DOE Joint Genome Institute"/>
            <person name="Haridas S."/>
            <person name="Albert R."/>
            <person name="Binder M."/>
            <person name="Bloem J."/>
            <person name="Labutti K."/>
            <person name="Salamov A."/>
            <person name="Andreopoulos B."/>
            <person name="Baker S.E."/>
            <person name="Barry K."/>
            <person name="Bills G."/>
            <person name="Bluhm B.H."/>
            <person name="Cannon C."/>
            <person name="Castanera R."/>
            <person name="Culley D.E."/>
            <person name="Daum C."/>
            <person name="Ezra D."/>
            <person name="Gonzalez J.B."/>
            <person name="Henrissat B."/>
            <person name="Kuo A."/>
            <person name="Liang C."/>
            <person name="Lipzen A."/>
            <person name="Lutzoni F."/>
            <person name="Magnuson J."/>
            <person name="Mondo S."/>
            <person name="Nolan M."/>
            <person name="Ohm R."/>
            <person name="Pangilinan J."/>
            <person name="Park H.-J."/>
            <person name="Ramirez L."/>
            <person name="Alfaro M."/>
            <person name="Sun H."/>
            <person name="Tritt A."/>
            <person name="Yoshinaga Y."/>
            <person name="Zwiers L.-H."/>
            <person name="Turgeon B.G."/>
            <person name="Goodwin S.B."/>
            <person name="Spatafora J.W."/>
            <person name="Crous P.W."/>
            <person name="Grigoriev I.V."/>
        </authorList>
    </citation>
    <scope>NUCLEOTIDE SEQUENCE</scope>
    <source>
        <strain evidence="2">P77</strain>
    </source>
</reference>
<feature type="region of interest" description="Disordered" evidence="1">
    <location>
        <begin position="1"/>
        <end position="23"/>
    </location>
</feature>